<dbReference type="AlphaFoldDB" id="A0A6J6TD49"/>
<dbReference type="Pfam" id="PF03372">
    <property type="entry name" value="Exo_endo_phos"/>
    <property type="match status" value="1"/>
</dbReference>
<dbReference type="InterPro" id="IPR036691">
    <property type="entry name" value="Endo/exonu/phosph_ase_sf"/>
</dbReference>
<dbReference type="GO" id="GO:0003824">
    <property type="term" value="F:catalytic activity"/>
    <property type="evidence" value="ECO:0007669"/>
    <property type="project" value="InterPro"/>
</dbReference>
<dbReference type="SUPFAM" id="SSF56219">
    <property type="entry name" value="DNase I-like"/>
    <property type="match status" value="1"/>
</dbReference>
<feature type="domain" description="Endonuclease/exonuclease/phosphatase" evidence="1">
    <location>
        <begin position="44"/>
        <end position="346"/>
    </location>
</feature>
<gene>
    <name evidence="2" type="ORF">UFOPK2786_01008</name>
</gene>
<organism evidence="2">
    <name type="scientific">freshwater metagenome</name>
    <dbReference type="NCBI Taxonomy" id="449393"/>
    <lineage>
        <taxon>unclassified sequences</taxon>
        <taxon>metagenomes</taxon>
        <taxon>ecological metagenomes</taxon>
    </lineage>
</organism>
<protein>
    <submittedName>
        <fullName evidence="2">Unannotated protein</fullName>
    </submittedName>
</protein>
<sequence length="358" mass="38507">MNTVGSLRRRMTIGAGVTALLAGLALQAPAEAATRSGSPALVFASYNVCKTDCAAPAPSWDIRRDRVARTIVESSVDVVGLQEATHWPTTNAKTQFLDIQNLTAPYGFKSPEYTNDSDECRWTAENPRPCTHTTGMLFNTKTVQQVTTPNGTPSAGTMPMSRIAAGLTADAAPRKVVWAYLKGLNGAGPFLALSVHVSTLKDPANEASRIAFGASLDAWVQALNDAHGMAGVPVILMADLNSYRKRQPQGVQTTLTNAGWADAANAPVKRNVQYSTINYNPLLLAEQGFPKKPYAFKTSKKRPVLDATRIDYILTKGAGVVATDYEVVIRLNPDGTFIPEYQGSDHQMVRATIEIPAT</sequence>
<evidence type="ECO:0000259" key="1">
    <source>
        <dbReference type="Pfam" id="PF03372"/>
    </source>
</evidence>
<reference evidence="2" key="1">
    <citation type="submission" date="2020-05" db="EMBL/GenBank/DDBJ databases">
        <authorList>
            <person name="Chiriac C."/>
            <person name="Salcher M."/>
            <person name="Ghai R."/>
            <person name="Kavagutti S V."/>
        </authorList>
    </citation>
    <scope>NUCLEOTIDE SEQUENCE</scope>
</reference>
<dbReference type="Gene3D" id="3.60.10.10">
    <property type="entry name" value="Endonuclease/exonuclease/phosphatase"/>
    <property type="match status" value="1"/>
</dbReference>
<name>A0A6J6TD49_9ZZZZ</name>
<dbReference type="InterPro" id="IPR005135">
    <property type="entry name" value="Endo/exonuclease/phosphatase"/>
</dbReference>
<accession>A0A6J6TD49</accession>
<evidence type="ECO:0000313" key="2">
    <source>
        <dbReference type="EMBL" id="CAB4745351.1"/>
    </source>
</evidence>
<proteinExistence type="predicted"/>
<dbReference type="EMBL" id="CAEZYW010000150">
    <property type="protein sequence ID" value="CAB4745351.1"/>
    <property type="molecule type" value="Genomic_DNA"/>
</dbReference>